<comment type="caution">
    <text evidence="3">The sequence shown here is derived from an EMBL/GenBank/DDBJ whole genome shotgun (WGS) entry which is preliminary data.</text>
</comment>
<evidence type="ECO:0000256" key="1">
    <source>
        <dbReference type="ARBA" id="ARBA00008710"/>
    </source>
</evidence>
<dbReference type="SUPFAM" id="SSF50475">
    <property type="entry name" value="FMN-binding split barrel"/>
    <property type="match status" value="1"/>
</dbReference>
<dbReference type="InterPro" id="IPR004378">
    <property type="entry name" value="F420H2_quin_Rdtase"/>
</dbReference>
<dbReference type="eggNOG" id="COG3945">
    <property type="taxonomic scope" value="Bacteria"/>
</dbReference>
<dbReference type="InterPro" id="IPR012349">
    <property type="entry name" value="Split_barrel_FMN-bd"/>
</dbReference>
<dbReference type="EMBL" id="ACZI02000002">
    <property type="protein sequence ID" value="EFV13208.1"/>
    <property type="molecule type" value="Genomic_DNA"/>
</dbReference>
<dbReference type="GO" id="GO:0005886">
    <property type="term" value="C:plasma membrane"/>
    <property type="evidence" value="ECO:0007669"/>
    <property type="project" value="TreeGrafter"/>
</dbReference>
<dbReference type="GO" id="GO:0016491">
    <property type="term" value="F:oxidoreductase activity"/>
    <property type="evidence" value="ECO:0007669"/>
    <property type="project" value="InterPro"/>
</dbReference>
<dbReference type="Gene3D" id="2.30.110.10">
    <property type="entry name" value="Electron Transport, Fmn-binding Protein, Chain A"/>
    <property type="match status" value="1"/>
</dbReference>
<dbReference type="Pfam" id="PF04075">
    <property type="entry name" value="F420H2_quin_red"/>
    <property type="match status" value="1"/>
</dbReference>
<dbReference type="GO" id="GO:0070967">
    <property type="term" value="F:coenzyme F420 binding"/>
    <property type="evidence" value="ECO:0007669"/>
    <property type="project" value="TreeGrafter"/>
</dbReference>
<sequence length="166" mass="18115">MTEHSEAQLRHTLPKGMKWYDPGATGLVNPGVLEEFQANGGKVGGRYAGMPLIVLHSVGAKSGEPRTNPLYHLDVDGRWFLVGSYGGSPKAPGWAHNLRANPKVRVDVPGEEGSVRSFEVTAQELAGAERERIWAVLVGRAPGFAEYQKSTSRVIPLFELVRGWQP</sequence>
<organism evidence="3 4">
    <name type="scientific">Segniliparus rugosus (strain ATCC BAA-974 / DSM 45345 / CCUG 50838 / CIP 108380 / JCM 13579 / CDC 945)</name>
    <dbReference type="NCBI Taxonomy" id="679197"/>
    <lineage>
        <taxon>Bacteria</taxon>
        <taxon>Bacillati</taxon>
        <taxon>Actinomycetota</taxon>
        <taxon>Actinomycetes</taxon>
        <taxon>Mycobacteriales</taxon>
        <taxon>Segniliparaceae</taxon>
        <taxon>Segniliparus</taxon>
    </lineage>
</organism>
<accession>E5XR15</accession>
<comment type="catalytic activity">
    <reaction evidence="2">
        <text>oxidized coenzyme F420-(gamma-L-Glu)(n) + a quinol + H(+) = reduced coenzyme F420-(gamma-L-Glu)(n) + a quinone</text>
        <dbReference type="Rhea" id="RHEA:39663"/>
        <dbReference type="Rhea" id="RHEA-COMP:12939"/>
        <dbReference type="Rhea" id="RHEA-COMP:14378"/>
        <dbReference type="ChEBI" id="CHEBI:15378"/>
        <dbReference type="ChEBI" id="CHEBI:24646"/>
        <dbReference type="ChEBI" id="CHEBI:132124"/>
        <dbReference type="ChEBI" id="CHEBI:133980"/>
        <dbReference type="ChEBI" id="CHEBI:139511"/>
    </reaction>
</comment>
<proteinExistence type="inferred from homology"/>
<name>E5XR15_SEGRC</name>
<dbReference type="HOGENOM" id="CLU_114921_2_0_11"/>
<dbReference type="PANTHER" id="PTHR39428">
    <property type="entry name" value="F420H(2)-DEPENDENT QUINONE REDUCTASE RV1261C"/>
    <property type="match status" value="1"/>
</dbReference>
<comment type="similarity">
    <text evidence="1">Belongs to the F420H(2)-dependent quinone reductase family.</text>
</comment>
<dbReference type="PANTHER" id="PTHR39428:SF1">
    <property type="entry name" value="F420H(2)-DEPENDENT QUINONE REDUCTASE RV1261C"/>
    <property type="match status" value="1"/>
</dbReference>
<keyword evidence="4" id="KW-1185">Reference proteome</keyword>
<evidence type="ECO:0000313" key="4">
    <source>
        <dbReference type="Proteomes" id="UP000004816"/>
    </source>
</evidence>
<protein>
    <submittedName>
        <fullName evidence="3">Deazaflavin-dependent nitroreductase</fullName>
    </submittedName>
</protein>
<dbReference type="RefSeq" id="WP_007469840.1">
    <property type="nucleotide sequence ID" value="NZ_KI391953.1"/>
</dbReference>
<dbReference type="AlphaFoldDB" id="E5XR15"/>
<dbReference type="STRING" id="679197.HMPREF9336_01937"/>
<dbReference type="NCBIfam" id="TIGR00026">
    <property type="entry name" value="hi_GC_TIGR00026"/>
    <property type="match status" value="1"/>
</dbReference>
<evidence type="ECO:0000313" key="3">
    <source>
        <dbReference type="EMBL" id="EFV13208.1"/>
    </source>
</evidence>
<dbReference type="Proteomes" id="UP000004816">
    <property type="component" value="Unassembled WGS sequence"/>
</dbReference>
<reference evidence="3 4" key="1">
    <citation type="journal article" date="2011" name="Stand. Genomic Sci.">
        <title>High quality draft genome sequence of Segniliparus rugosus CDC 945(T)= (ATCC BAA-974(T)).</title>
        <authorList>
            <person name="Earl A.M."/>
            <person name="Desjardins C.A."/>
            <person name="Fitzgerald M.G."/>
            <person name="Arachchi H.M."/>
            <person name="Zeng Q."/>
            <person name="Mehta T."/>
            <person name="Griggs A."/>
            <person name="Birren B.W."/>
            <person name="Toney N.C."/>
            <person name="Carr J."/>
            <person name="Posey J."/>
            <person name="Butler W.R."/>
        </authorList>
    </citation>
    <scope>NUCLEOTIDE SEQUENCE [LARGE SCALE GENOMIC DNA]</scope>
    <source>
        <strain evidence="4">ATCC BAA-974 / DSM 45345 / CCUG 50838 / CIP 108380 / JCM 13579 / CDC 945</strain>
    </source>
</reference>
<evidence type="ECO:0000256" key="2">
    <source>
        <dbReference type="ARBA" id="ARBA00049106"/>
    </source>
</evidence>
<gene>
    <name evidence="3" type="ORF">HMPREF9336_01937</name>
</gene>